<evidence type="ECO:0000313" key="2">
    <source>
        <dbReference type="EMBL" id="MDC8013713.1"/>
    </source>
</evidence>
<keyword evidence="3" id="KW-1185">Reference proteome</keyword>
<feature type="transmembrane region" description="Helical" evidence="1">
    <location>
        <begin position="184"/>
        <end position="204"/>
    </location>
</feature>
<dbReference type="InterPro" id="IPR007059">
    <property type="entry name" value="DmsC"/>
</dbReference>
<feature type="transmembrane region" description="Helical" evidence="1">
    <location>
        <begin position="42"/>
        <end position="63"/>
    </location>
</feature>
<keyword evidence="1" id="KW-0812">Transmembrane</keyword>
<protein>
    <submittedName>
        <fullName evidence="2">Dimethyl sulfoxide reductase anchor subunit</fullName>
        <ecNumber evidence="2">1.8.5.3</ecNumber>
    </submittedName>
</protein>
<comment type="caution">
    <text evidence="2">The sequence shown here is derived from an EMBL/GenBank/DDBJ whole genome shotgun (WGS) entry which is preliminary data.</text>
</comment>
<dbReference type="RefSeq" id="WP_263542405.1">
    <property type="nucleotide sequence ID" value="NZ_JAOVZO020000018.1"/>
</dbReference>
<dbReference type="PANTHER" id="PTHR38095">
    <property type="entry name" value="ANAEROBIC DIMETHYL SULFOXIDE REDUCTASE CHAIN YNFH"/>
    <property type="match status" value="1"/>
</dbReference>
<keyword evidence="1" id="KW-1133">Transmembrane helix</keyword>
<feature type="transmembrane region" description="Helical" evidence="1">
    <location>
        <begin position="144"/>
        <end position="164"/>
    </location>
</feature>
<evidence type="ECO:0000256" key="1">
    <source>
        <dbReference type="SAM" id="Phobius"/>
    </source>
</evidence>
<dbReference type="Proteomes" id="UP001139971">
    <property type="component" value="Unassembled WGS sequence"/>
</dbReference>
<dbReference type="AlphaFoldDB" id="A0A9X3YMY3"/>
<dbReference type="EC" id="1.8.5.3" evidence="2"/>
<feature type="transmembrane region" description="Helical" evidence="1">
    <location>
        <begin position="7"/>
        <end position="30"/>
    </location>
</feature>
<proteinExistence type="predicted"/>
<dbReference type="GO" id="GO:0019645">
    <property type="term" value="P:anaerobic electron transport chain"/>
    <property type="evidence" value="ECO:0007669"/>
    <property type="project" value="InterPro"/>
</dbReference>
<keyword evidence="1" id="KW-0472">Membrane</keyword>
<gene>
    <name evidence="2" type="ORF">OD750_014320</name>
</gene>
<feature type="transmembrane region" description="Helical" evidence="1">
    <location>
        <begin position="260"/>
        <end position="280"/>
    </location>
</feature>
<name>A0A9X3YMY3_9GAMM</name>
<dbReference type="GO" id="GO:0009389">
    <property type="term" value="F:dimethyl sulfoxide reductase activity"/>
    <property type="evidence" value="ECO:0007669"/>
    <property type="project" value="TreeGrafter"/>
</dbReference>
<dbReference type="EMBL" id="JAOVZO020000018">
    <property type="protein sequence ID" value="MDC8013713.1"/>
    <property type="molecule type" value="Genomic_DNA"/>
</dbReference>
<feature type="transmembrane region" description="Helical" evidence="1">
    <location>
        <begin position="84"/>
        <end position="106"/>
    </location>
</feature>
<dbReference type="GO" id="GO:0009390">
    <property type="term" value="C:dimethyl sulfoxide reductase complex"/>
    <property type="evidence" value="ECO:0007669"/>
    <property type="project" value="TreeGrafter"/>
</dbReference>
<dbReference type="Pfam" id="PF04976">
    <property type="entry name" value="DmsC"/>
    <property type="match status" value="1"/>
</dbReference>
<accession>A0A9X3YMY3</accession>
<dbReference type="PANTHER" id="PTHR38095:SF1">
    <property type="entry name" value="ANAEROBIC DIMETHYL SULFOXIDE REDUCTASE CHAIN YNFH"/>
    <property type="match status" value="1"/>
</dbReference>
<evidence type="ECO:0000313" key="3">
    <source>
        <dbReference type="Proteomes" id="UP001139971"/>
    </source>
</evidence>
<dbReference type="GO" id="GO:0005886">
    <property type="term" value="C:plasma membrane"/>
    <property type="evidence" value="ECO:0007669"/>
    <property type="project" value="TreeGrafter"/>
</dbReference>
<organism evidence="2 3">
    <name type="scientific">Tahibacter soli</name>
    <dbReference type="NCBI Taxonomy" id="2983605"/>
    <lineage>
        <taxon>Bacteria</taxon>
        <taxon>Pseudomonadati</taxon>
        <taxon>Pseudomonadota</taxon>
        <taxon>Gammaproteobacteria</taxon>
        <taxon>Lysobacterales</taxon>
        <taxon>Rhodanobacteraceae</taxon>
        <taxon>Tahibacter</taxon>
    </lineage>
</organism>
<feature type="transmembrane region" description="Helical" evidence="1">
    <location>
        <begin position="286"/>
        <end position="306"/>
    </location>
</feature>
<reference evidence="2" key="1">
    <citation type="submission" date="2023-02" db="EMBL/GenBank/DDBJ databases">
        <title>Tahibacter soli sp. nov. isolated from soil.</title>
        <authorList>
            <person name="Baek J.H."/>
            <person name="Lee J.K."/>
            <person name="Choi D.G."/>
            <person name="Jeon C.O."/>
        </authorList>
    </citation>
    <scope>NUCLEOTIDE SEQUENCE</scope>
    <source>
        <strain evidence="2">BL</strain>
    </source>
</reference>
<feature type="transmembrane region" description="Helical" evidence="1">
    <location>
        <begin position="112"/>
        <end position="132"/>
    </location>
</feature>
<sequence>MHPALSVIFFTTLSGAGYGLMFLAAVGIALGSWPSGVVDTVAPIFVGAMLAALGLAASFAHLGRPERAWRAFGQWRSSWLSREGVASAATFVPAAIVVALAFAAPGGAAQRIAAALLAIGCAVTVFCTARIYSSLKTVRAWHNAYVLPAYLLFAFYTGGLWLWTLAAWGAIAAEDPWQRLGLPAWLLGAIVLAAMSLALLKLGYWRHIDTAKPVSTPESATGLGRFGRVASFERPHTEENYITKEMGFVLARKHASPLRAISLFAGLGAPLLLMFVPMLQPGRTPPYATLALVVASIGVFVERWLFFAEAKHVVTLYYGSSRG</sequence>
<keyword evidence="2" id="KW-0560">Oxidoreductase</keyword>